<dbReference type="SUPFAM" id="SSF55383">
    <property type="entry name" value="Copper amine oxidase, domain N"/>
    <property type="match status" value="1"/>
</dbReference>
<keyword evidence="1" id="KW-0378">Hydrolase</keyword>
<sequence>MGRGKIFYNIFLVIILVLVWGSVATAADKMTLNIQGNIYNNVPFKVEDGELMVPVRIIVKELDGVLEWYELLKILKIRFDEYEIKMQVDNPKVQINPGGQIVQLPVPPRIVKGQVMVPLRFFTQYFGFFFKWDEKRKFAQIYKPSNWVLDLIFEEGISGERLVINSTKEVPYSTMVLENPDRLVIDLKQSALSARATDILWETYVFKSVRIRQFDEETVRVVVELNHKVQYRILKEKGPDGFKVIVAFVPGIRQIALTDKGISIRSSGEIGDYKVLELSKPDRLVIDLTDQTLQLVENKIKLDHPLIKQIRASQHSWDPKIVRIVLDLNERIGYNILRSEEANEIIVQTKSLNSGPIISSGSQLSKPFAAGQSNEKEKKTTTAEFILEDVKEGYGERELVGIEILEGLNQRVVLRTSTPVNYKVWYLPDPDRLVVDLEGAITRLDSEQIPAKQGNIKRVRMHQYPDKVRVVFDLNRYVNHNVLSTKQTQRIEISLGKNPLEGKIIVIDPGHGGSDPGAVGPGGLFEKDVTLDIGLKVRKLLRDSGATVIMTRDKDVYPTLGERVDLANQLNADIFVSIHCNSFVGIDPGGTETFISPTNKSGSLKLANAIQNNLVKTINLFDRGVKSDEFYVLNHTTMPAVLVEVAFISKKEEATLLADPEFRKKAALGIYEGVMAYFAQIMESGESQ</sequence>
<proteinExistence type="predicted"/>
<accession>A0A3S9SYQ6</accession>
<dbReference type="PANTHER" id="PTHR30404">
    <property type="entry name" value="N-ACETYLMURAMOYL-L-ALANINE AMIDASE"/>
    <property type="match status" value="1"/>
</dbReference>
<dbReference type="SUPFAM" id="SSF53187">
    <property type="entry name" value="Zn-dependent exopeptidases"/>
    <property type="match status" value="1"/>
</dbReference>
<dbReference type="GO" id="GO:0008745">
    <property type="term" value="F:N-acetylmuramoyl-L-alanine amidase activity"/>
    <property type="evidence" value="ECO:0007669"/>
    <property type="project" value="InterPro"/>
</dbReference>
<evidence type="ECO:0000259" key="2">
    <source>
        <dbReference type="SMART" id="SM00646"/>
    </source>
</evidence>
<organism evidence="3 4">
    <name type="scientific">Anoxybacter fermentans</name>
    <dbReference type="NCBI Taxonomy" id="1323375"/>
    <lineage>
        <taxon>Bacteria</taxon>
        <taxon>Bacillati</taxon>
        <taxon>Bacillota</taxon>
        <taxon>Clostridia</taxon>
        <taxon>Halanaerobiales</taxon>
        <taxon>Anoxybacter</taxon>
    </lineage>
</organism>
<keyword evidence="4" id="KW-1185">Reference proteome</keyword>
<dbReference type="InterPro" id="IPR012854">
    <property type="entry name" value="Cu_amine_oxidase-like_N"/>
</dbReference>
<name>A0A3S9SYQ6_9FIRM</name>
<dbReference type="GO" id="GO:0030288">
    <property type="term" value="C:outer membrane-bounded periplasmic space"/>
    <property type="evidence" value="ECO:0007669"/>
    <property type="project" value="TreeGrafter"/>
</dbReference>
<evidence type="ECO:0000256" key="1">
    <source>
        <dbReference type="ARBA" id="ARBA00022801"/>
    </source>
</evidence>
<dbReference type="CDD" id="cd02696">
    <property type="entry name" value="MurNAc-LAA"/>
    <property type="match status" value="1"/>
</dbReference>
<reference evidence="3 4" key="1">
    <citation type="submission" date="2016-07" db="EMBL/GenBank/DDBJ databases">
        <title>Genome and transcriptome analysis of iron-reducing fermentative bacteria Anoxybacter fermentans.</title>
        <authorList>
            <person name="Zeng X."/>
            <person name="Shao Z."/>
        </authorList>
    </citation>
    <scope>NUCLEOTIDE SEQUENCE [LARGE SCALE GENOMIC DNA]</scope>
    <source>
        <strain evidence="3 4">DY22613</strain>
    </source>
</reference>
<dbReference type="OrthoDB" id="9806267at2"/>
<dbReference type="PANTHER" id="PTHR30404:SF0">
    <property type="entry name" value="N-ACETYLMURAMOYL-L-ALANINE AMIDASE AMIC"/>
    <property type="match status" value="1"/>
</dbReference>
<feature type="domain" description="MurNAc-LAA" evidence="2">
    <location>
        <begin position="564"/>
        <end position="675"/>
    </location>
</feature>
<dbReference type="Gene3D" id="3.30.457.10">
    <property type="entry name" value="Copper amine oxidase-like, N-terminal domain"/>
    <property type="match status" value="1"/>
</dbReference>
<dbReference type="InterPro" id="IPR021731">
    <property type="entry name" value="AMIN_dom"/>
</dbReference>
<dbReference type="Pfam" id="PF01520">
    <property type="entry name" value="Amidase_3"/>
    <property type="match status" value="1"/>
</dbReference>
<dbReference type="InterPro" id="IPR002508">
    <property type="entry name" value="MurNAc-LAA_cat"/>
</dbReference>
<dbReference type="Proteomes" id="UP000267250">
    <property type="component" value="Chromosome"/>
</dbReference>
<dbReference type="InterPro" id="IPR050695">
    <property type="entry name" value="N-acetylmuramoyl_amidase_3"/>
</dbReference>
<dbReference type="KEGG" id="aft:BBF96_08425"/>
<dbReference type="Gene3D" id="3.40.630.40">
    <property type="entry name" value="Zn-dependent exopeptidases"/>
    <property type="match status" value="1"/>
</dbReference>
<dbReference type="EMBL" id="CP016379">
    <property type="protein sequence ID" value="AZR73405.1"/>
    <property type="molecule type" value="Genomic_DNA"/>
</dbReference>
<protein>
    <recommendedName>
        <fullName evidence="2">MurNAc-LAA domain-containing protein</fullName>
    </recommendedName>
</protein>
<gene>
    <name evidence="3" type="ORF">BBF96_08425</name>
</gene>
<evidence type="ECO:0000313" key="4">
    <source>
        <dbReference type="Proteomes" id="UP000267250"/>
    </source>
</evidence>
<dbReference type="SMART" id="SM00646">
    <property type="entry name" value="Ami_3"/>
    <property type="match status" value="1"/>
</dbReference>
<dbReference type="Pfam" id="PF07833">
    <property type="entry name" value="Cu_amine_oxidN1"/>
    <property type="match status" value="1"/>
</dbReference>
<dbReference type="Pfam" id="PF11741">
    <property type="entry name" value="AMIN"/>
    <property type="match status" value="3"/>
</dbReference>
<dbReference type="GO" id="GO:0009253">
    <property type="term" value="P:peptidoglycan catabolic process"/>
    <property type="evidence" value="ECO:0007669"/>
    <property type="project" value="InterPro"/>
</dbReference>
<dbReference type="Gene3D" id="2.60.40.3500">
    <property type="match status" value="3"/>
</dbReference>
<dbReference type="RefSeq" id="WP_127016743.1">
    <property type="nucleotide sequence ID" value="NZ_CP016379.1"/>
</dbReference>
<dbReference type="AlphaFoldDB" id="A0A3S9SYQ6"/>
<evidence type="ECO:0000313" key="3">
    <source>
        <dbReference type="EMBL" id="AZR73405.1"/>
    </source>
</evidence>
<dbReference type="InterPro" id="IPR036582">
    <property type="entry name" value="Mao_N_sf"/>
</dbReference>